<feature type="region of interest" description="Disordered" evidence="1">
    <location>
        <begin position="35"/>
        <end position="59"/>
    </location>
</feature>
<evidence type="ECO:0000313" key="3">
    <source>
        <dbReference type="EMBL" id="KAF0772188.1"/>
    </source>
</evidence>
<evidence type="ECO:0000256" key="1">
    <source>
        <dbReference type="SAM" id="MobiDB-lite"/>
    </source>
</evidence>
<proteinExistence type="predicted"/>
<keyword evidence="2" id="KW-0732">Signal</keyword>
<feature type="chain" id="PRO_5026352012" evidence="2">
    <location>
        <begin position="25"/>
        <end position="166"/>
    </location>
</feature>
<feature type="compositionally biased region" description="Polar residues" evidence="1">
    <location>
        <begin position="35"/>
        <end position="50"/>
    </location>
</feature>
<dbReference type="Proteomes" id="UP000478052">
    <property type="component" value="Unassembled WGS sequence"/>
</dbReference>
<organism evidence="3 4">
    <name type="scientific">Aphis craccivora</name>
    <name type="common">Cowpea aphid</name>
    <dbReference type="NCBI Taxonomy" id="307492"/>
    <lineage>
        <taxon>Eukaryota</taxon>
        <taxon>Metazoa</taxon>
        <taxon>Ecdysozoa</taxon>
        <taxon>Arthropoda</taxon>
        <taxon>Hexapoda</taxon>
        <taxon>Insecta</taxon>
        <taxon>Pterygota</taxon>
        <taxon>Neoptera</taxon>
        <taxon>Paraneoptera</taxon>
        <taxon>Hemiptera</taxon>
        <taxon>Sternorrhyncha</taxon>
        <taxon>Aphidomorpha</taxon>
        <taxon>Aphidoidea</taxon>
        <taxon>Aphididae</taxon>
        <taxon>Aphidini</taxon>
        <taxon>Aphis</taxon>
        <taxon>Aphis</taxon>
    </lineage>
</organism>
<sequence length="166" mass="18213">MKIWFNIAISAVFAIVVVVSLASAKSVLQKPIAHNQSRPDQLSVKQSSDIHSTKPCNDKVKKSTTVDTIMAMYPSNNITSNNISVTTSVEDTNKAQATKIASVKTIAEDKIILKLENNKTIYVSPTNEPNTIYIASPKSIIRLREFTCPDGQTKNTNGDCEPIFLD</sequence>
<reference evidence="3 4" key="1">
    <citation type="submission" date="2019-08" db="EMBL/GenBank/DDBJ databases">
        <title>Whole genome of Aphis craccivora.</title>
        <authorList>
            <person name="Voronova N.V."/>
            <person name="Shulinski R.S."/>
            <person name="Bandarenka Y.V."/>
            <person name="Zhorov D.G."/>
            <person name="Warner D."/>
        </authorList>
    </citation>
    <scope>NUCLEOTIDE SEQUENCE [LARGE SCALE GENOMIC DNA]</scope>
    <source>
        <strain evidence="3">180601</strain>
        <tissue evidence="3">Whole Body</tissue>
    </source>
</reference>
<keyword evidence="4" id="KW-1185">Reference proteome</keyword>
<evidence type="ECO:0000256" key="2">
    <source>
        <dbReference type="SAM" id="SignalP"/>
    </source>
</evidence>
<evidence type="ECO:0000313" key="4">
    <source>
        <dbReference type="Proteomes" id="UP000478052"/>
    </source>
</evidence>
<accession>A0A6G0ZLL4</accession>
<dbReference type="AlphaFoldDB" id="A0A6G0ZLL4"/>
<comment type="caution">
    <text evidence="3">The sequence shown here is derived from an EMBL/GenBank/DDBJ whole genome shotgun (WGS) entry which is preliminary data.</text>
</comment>
<dbReference type="EMBL" id="VUJU01000208">
    <property type="protein sequence ID" value="KAF0772188.1"/>
    <property type="molecule type" value="Genomic_DNA"/>
</dbReference>
<name>A0A6G0ZLL4_APHCR</name>
<protein>
    <submittedName>
        <fullName evidence="3">Uncharacterized protein</fullName>
    </submittedName>
</protein>
<feature type="signal peptide" evidence="2">
    <location>
        <begin position="1"/>
        <end position="24"/>
    </location>
</feature>
<gene>
    <name evidence="3" type="ORF">FWK35_00000777</name>
</gene>